<name>A0A9E7G1Z8_9LILI</name>
<proteinExistence type="predicted"/>
<dbReference type="PANTHER" id="PTHR46148:SF54">
    <property type="entry name" value="RETROTRANSPOSON-LIKE PROTEIN"/>
    <property type="match status" value="1"/>
</dbReference>
<keyword evidence="3" id="KW-1185">Reference proteome</keyword>
<accession>A0A9E7G1Z8</accession>
<feature type="domain" description="Tf2-1-like SH3-like" evidence="1">
    <location>
        <begin position="2"/>
        <end position="42"/>
    </location>
</feature>
<evidence type="ECO:0000313" key="2">
    <source>
        <dbReference type="EMBL" id="URE06580.1"/>
    </source>
</evidence>
<dbReference type="Proteomes" id="UP001055439">
    <property type="component" value="Chromosome 5"/>
</dbReference>
<organism evidence="2 3">
    <name type="scientific">Musa troglodytarum</name>
    <name type="common">fe'i banana</name>
    <dbReference type="NCBI Taxonomy" id="320322"/>
    <lineage>
        <taxon>Eukaryota</taxon>
        <taxon>Viridiplantae</taxon>
        <taxon>Streptophyta</taxon>
        <taxon>Embryophyta</taxon>
        <taxon>Tracheophyta</taxon>
        <taxon>Spermatophyta</taxon>
        <taxon>Magnoliopsida</taxon>
        <taxon>Liliopsida</taxon>
        <taxon>Zingiberales</taxon>
        <taxon>Musaceae</taxon>
        <taxon>Musa</taxon>
    </lineage>
</organism>
<sequence>MKLSPRFYGPYQILERIGAVAYRLDLPASSRIHPVFHVSCLKLKLGQHETAQSHLPNITTQGELQTQPRSRNLIHNPWRPVVHFGGRIRCTARYPDTYHTKQGSIVKTYFGRQEISAEDLEAVLLVGMSPHERRLFEKKRGLSFRHNEQNIIYKNDTSSVAQTAEDNDKKNGIMYVAEGSSEYKFKDTDSGWRSLSNSSTIDTSSASLLNHNASVANSIQILDRVQELEQVNVSKMNEGNKNENPSDGARRNLITSMSEVASSVTTKKVSLLGHGPHGKQVVEHLLCKYGDDGIQQFCQRWRKVFVDAIHPRFLPYGWDTMHSIVPRFGPGEPFRPLLWSITSETLKVLRNLECPTDDVECISCRMTFMQGEFGISTIRPL</sequence>
<dbReference type="AlphaFoldDB" id="A0A9E7G1Z8"/>
<dbReference type="PANTHER" id="PTHR46148">
    <property type="entry name" value="CHROMO DOMAIN-CONTAINING PROTEIN"/>
    <property type="match status" value="1"/>
</dbReference>
<dbReference type="InterPro" id="IPR056924">
    <property type="entry name" value="SH3_Tf2-1"/>
</dbReference>
<evidence type="ECO:0000259" key="1">
    <source>
        <dbReference type="Pfam" id="PF24626"/>
    </source>
</evidence>
<reference evidence="2" key="1">
    <citation type="submission" date="2022-05" db="EMBL/GenBank/DDBJ databases">
        <title>The Musa troglodytarum L. genome provides insights into the mechanism of non-climacteric behaviour and enrichment of carotenoids.</title>
        <authorList>
            <person name="Wang J."/>
        </authorList>
    </citation>
    <scope>NUCLEOTIDE SEQUENCE</scope>
    <source>
        <tissue evidence="2">Leaf</tissue>
    </source>
</reference>
<evidence type="ECO:0000313" key="3">
    <source>
        <dbReference type="Proteomes" id="UP001055439"/>
    </source>
</evidence>
<dbReference type="EMBL" id="CP097507">
    <property type="protein sequence ID" value="URE06580.1"/>
    <property type="molecule type" value="Genomic_DNA"/>
</dbReference>
<protein>
    <submittedName>
        <fullName evidence="2">HRDC domain</fullName>
    </submittedName>
</protein>
<dbReference type="OrthoDB" id="786789at2759"/>
<gene>
    <name evidence="2" type="ORF">MUK42_30151</name>
</gene>
<dbReference type="Pfam" id="PF24626">
    <property type="entry name" value="SH3_Tf2-1"/>
    <property type="match status" value="1"/>
</dbReference>